<proteinExistence type="predicted"/>
<dbReference type="GeneID" id="25320324"/>
<dbReference type="InterPro" id="IPR024436">
    <property type="entry name" value="DUF3824"/>
</dbReference>
<comment type="caution">
    <text evidence="3">The sequence shown here is derived from an EMBL/GenBank/DDBJ whole genome shotgun (WGS) entry which is preliminary data.</text>
</comment>
<dbReference type="EMBL" id="LASV01000516">
    <property type="protein sequence ID" value="KKA17989.1"/>
    <property type="molecule type" value="Genomic_DNA"/>
</dbReference>
<feature type="domain" description="DUF3824" evidence="2">
    <location>
        <begin position="493"/>
        <end position="591"/>
    </location>
</feature>
<gene>
    <name evidence="3" type="ORF">T310_8063</name>
</gene>
<feature type="compositionally biased region" description="Basic and acidic residues" evidence="1">
    <location>
        <begin position="140"/>
        <end position="150"/>
    </location>
</feature>
<dbReference type="Pfam" id="PF12868">
    <property type="entry name" value="DUF3824"/>
    <property type="match status" value="2"/>
</dbReference>
<dbReference type="STRING" id="1408163.A0A0F4YIE0"/>
<dbReference type="Proteomes" id="UP000053958">
    <property type="component" value="Unassembled WGS sequence"/>
</dbReference>
<feature type="compositionally biased region" description="Basic residues" evidence="1">
    <location>
        <begin position="384"/>
        <end position="394"/>
    </location>
</feature>
<feature type="compositionally biased region" description="Basic and acidic residues" evidence="1">
    <location>
        <begin position="164"/>
        <end position="173"/>
    </location>
</feature>
<keyword evidence="4" id="KW-1185">Reference proteome</keyword>
<feature type="region of interest" description="Disordered" evidence="1">
    <location>
        <begin position="368"/>
        <end position="414"/>
    </location>
</feature>
<feature type="compositionally biased region" description="Basic and acidic residues" evidence="1">
    <location>
        <begin position="491"/>
        <end position="502"/>
    </location>
</feature>
<protein>
    <recommendedName>
        <fullName evidence="2">DUF3824 domain-containing protein</fullName>
    </recommendedName>
</protein>
<organism evidence="3 4">
    <name type="scientific">Rasamsonia emersonii (strain ATCC 16479 / CBS 393.64 / IMI 116815)</name>
    <dbReference type="NCBI Taxonomy" id="1408163"/>
    <lineage>
        <taxon>Eukaryota</taxon>
        <taxon>Fungi</taxon>
        <taxon>Dikarya</taxon>
        <taxon>Ascomycota</taxon>
        <taxon>Pezizomycotina</taxon>
        <taxon>Eurotiomycetes</taxon>
        <taxon>Eurotiomycetidae</taxon>
        <taxon>Eurotiales</taxon>
        <taxon>Trichocomaceae</taxon>
        <taxon>Rasamsonia</taxon>
    </lineage>
</organism>
<feature type="compositionally biased region" description="Basic and acidic residues" evidence="1">
    <location>
        <begin position="368"/>
        <end position="383"/>
    </location>
</feature>
<feature type="region of interest" description="Disordered" evidence="1">
    <location>
        <begin position="140"/>
        <end position="176"/>
    </location>
</feature>
<reference evidence="3 4" key="1">
    <citation type="submission" date="2015-04" db="EMBL/GenBank/DDBJ databases">
        <authorList>
            <person name="Heijne W.H."/>
            <person name="Fedorova N.D."/>
            <person name="Nierman W.C."/>
            <person name="Vollebregt A.W."/>
            <person name="Zhao Z."/>
            <person name="Wu L."/>
            <person name="Kumar M."/>
            <person name="Stam H."/>
            <person name="van den Berg M.A."/>
            <person name="Pel H.J."/>
        </authorList>
    </citation>
    <scope>NUCLEOTIDE SEQUENCE [LARGE SCALE GENOMIC DNA]</scope>
    <source>
        <strain evidence="3 4">CBS 393.64</strain>
    </source>
</reference>
<feature type="non-terminal residue" evidence="3">
    <location>
        <position position="600"/>
    </location>
</feature>
<dbReference type="OrthoDB" id="3561737at2759"/>
<dbReference type="PANTHER" id="PTHR35487">
    <property type="entry name" value="DUF3824 DOMAIN-CONTAINING PROTEIN"/>
    <property type="match status" value="1"/>
</dbReference>
<feature type="compositionally biased region" description="Basic and acidic residues" evidence="1">
    <location>
        <begin position="518"/>
        <end position="556"/>
    </location>
</feature>
<sequence>MSYTYRERDREWDDYSRPSEPRSYTVRRYIIPPEDDRDREREVIYRRDDSSIGDRELVIRRKVERDDGDYDYRRDHRSERDYECEHCQITCQGQSLISRTARGPIYEPEYQVVHRSEVIDRDPRDVEYYYQRRVREYDDDRPLSRREISPHDSVSQVNRSRSHRDRERDRDYSSDESMVYVRKETREYDEDPNHRRHLAEGAGALIGVARVAVVPSRWMMVEVLTTITTTAITIIAVIVPDTAAAVVRPPSRGPRLWRALALVPLPWLVLLHWRARSLKTTGSEGAARGIAGGSVSSGDDARSSSHRNKRMAEAGLAGAAVAGLIEKARSRSRSRKGERSRSRSRIRKSLPIVAAGLGSAAIAGLYEKHKEKKEEEAAAERQRRQSRSRSRARSAIHPDPTRESPGLIEYGNDPVYGSIPTTDYYGRPATPQGYYSDAVVPADAGDAAYGAARHGRRHRHRHRSHSRGYSSDSSSESDRESRRSHRRQQKKERSSSRIRDLAEAGLAAAGVGYAASKYAERKEKKKKADKERHSRERERRRNESDREHDSYEEQYDHAPYAPSPPVGIAGEPAENYYPYTNRFPPPPGAHNLGEYRPPPS</sequence>
<accession>A0A0F4YIE0</accession>
<feature type="region of interest" description="Disordered" evidence="1">
    <location>
        <begin position="449"/>
        <end position="600"/>
    </location>
</feature>
<feature type="domain" description="DUF3824" evidence="2">
    <location>
        <begin position="339"/>
        <end position="428"/>
    </location>
</feature>
<feature type="region of interest" description="Disordered" evidence="1">
    <location>
        <begin position="282"/>
        <end position="312"/>
    </location>
</feature>
<evidence type="ECO:0000313" key="3">
    <source>
        <dbReference type="EMBL" id="KKA17989.1"/>
    </source>
</evidence>
<dbReference type="RefSeq" id="XP_013324601.1">
    <property type="nucleotide sequence ID" value="XM_013469147.1"/>
</dbReference>
<feature type="compositionally biased region" description="Basic residues" evidence="1">
    <location>
        <begin position="453"/>
        <end position="466"/>
    </location>
</feature>
<evidence type="ECO:0000313" key="4">
    <source>
        <dbReference type="Proteomes" id="UP000053958"/>
    </source>
</evidence>
<dbReference type="AlphaFoldDB" id="A0A0F4YIE0"/>
<evidence type="ECO:0000259" key="2">
    <source>
        <dbReference type="Pfam" id="PF12868"/>
    </source>
</evidence>
<evidence type="ECO:0000256" key="1">
    <source>
        <dbReference type="SAM" id="MobiDB-lite"/>
    </source>
</evidence>
<feature type="compositionally biased region" description="Basic and acidic residues" evidence="1">
    <location>
        <begin position="1"/>
        <end position="20"/>
    </location>
</feature>
<feature type="region of interest" description="Disordered" evidence="1">
    <location>
        <begin position="1"/>
        <end position="21"/>
    </location>
</feature>
<dbReference type="PANTHER" id="PTHR35487:SF1">
    <property type="entry name" value="DUF3824 DOMAIN-CONTAINING PROTEIN"/>
    <property type="match status" value="1"/>
</dbReference>
<name>A0A0F4YIE0_RASE3</name>
<feature type="compositionally biased region" description="Low complexity" evidence="1">
    <location>
        <begin position="503"/>
        <end position="517"/>
    </location>
</feature>